<dbReference type="EMBL" id="MK965908">
    <property type="protein sequence ID" value="QDP13939.1"/>
    <property type="molecule type" value="Genomic_DNA"/>
</dbReference>
<proteinExistence type="inferred from homology"/>
<dbReference type="GO" id="GO:0015934">
    <property type="term" value="C:large ribosomal subunit"/>
    <property type="evidence" value="ECO:0007669"/>
    <property type="project" value="InterPro"/>
</dbReference>
<organism evidence="5">
    <name type="scientific">Lessonia spicata</name>
    <dbReference type="NCBI Taxonomy" id="1899210"/>
    <lineage>
        <taxon>Eukaryota</taxon>
        <taxon>Sar</taxon>
        <taxon>Stramenopiles</taxon>
        <taxon>Ochrophyta</taxon>
        <taxon>PX clade</taxon>
        <taxon>Phaeophyceae</taxon>
        <taxon>Laminariales</taxon>
        <taxon>Lessoniaceae</taxon>
        <taxon>Lessonia</taxon>
    </lineage>
</organism>
<feature type="compositionally biased region" description="Basic residues" evidence="4">
    <location>
        <begin position="16"/>
        <end position="26"/>
    </location>
</feature>
<evidence type="ECO:0000256" key="2">
    <source>
        <dbReference type="ARBA" id="ARBA00022980"/>
    </source>
</evidence>
<keyword evidence="2 5" id="KW-0689">Ribosomal protein</keyword>
<dbReference type="HAMAP" id="MF_00340">
    <property type="entry name" value="Ribosomal_bL32"/>
    <property type="match status" value="1"/>
</dbReference>
<comment type="similarity">
    <text evidence="1">Belongs to the bacterial ribosomal protein bL32 family.</text>
</comment>
<sequence length="90" mass="10262">MKINATRSITLMAVPKKRRSKAKGRTRLSNWKSKGRKAADKALNLAKSLVKKRSTFLFDPKKKKVEDNPSLDENNDVKIEQTTEDTTTEE</sequence>
<evidence type="ECO:0000256" key="1">
    <source>
        <dbReference type="ARBA" id="ARBA00008560"/>
    </source>
</evidence>
<feature type="region of interest" description="Disordered" evidence="4">
    <location>
        <begin position="61"/>
        <end position="90"/>
    </location>
</feature>
<feature type="region of interest" description="Disordered" evidence="4">
    <location>
        <begin position="16"/>
        <end position="39"/>
    </location>
</feature>
<geneLocation type="plastid" evidence="5"/>
<dbReference type="GO" id="GO:0003735">
    <property type="term" value="F:structural constituent of ribosome"/>
    <property type="evidence" value="ECO:0007669"/>
    <property type="project" value="InterPro"/>
</dbReference>
<protein>
    <submittedName>
        <fullName evidence="5">50S ribosomal protein L32</fullName>
    </submittedName>
</protein>
<reference evidence="5" key="1">
    <citation type="journal article" date="2019" name="Mitochondrial DNA Part B Resour">
        <title>Analysis of the complete organellar genomes of the economically valuable kelp Lessonia spicata (Lessoniaceae, Phaeophyceae) from Chile.</title>
        <authorList>
            <person name="Tineo D."/>
            <person name="Rubio K.B."/>
            <person name="Melendez J.B."/>
            <person name="Mendoza J.E."/>
            <person name="Silva J.O."/>
            <person name="Perez J."/>
            <person name="Esquerre E.E."/>
            <person name="Perez-Alania M."/>
            <person name="Fernandez S.L."/>
            <person name="Aguilar S.E."/>
            <person name="Chuquizuta F."/>
            <person name="Olano Y.M."/>
            <person name="Hoyos R.P."/>
            <person name="Veneros J.E."/>
            <person name="Garcia L.M."/>
            <person name="Arakaki N."/>
            <person name="Garcia-Candela E."/>
            <person name="Oliva M."/>
            <person name="Mansilla A."/>
            <person name="Calderon M.S."/>
            <person name="Hughey J.R."/>
            <person name="Bustamante D.E."/>
        </authorList>
    </citation>
    <scope>NUCLEOTIDE SEQUENCE</scope>
</reference>
<dbReference type="InterPro" id="IPR002677">
    <property type="entry name" value="Ribosomal_bL32"/>
</dbReference>
<evidence type="ECO:0000256" key="4">
    <source>
        <dbReference type="SAM" id="MobiDB-lite"/>
    </source>
</evidence>
<evidence type="ECO:0000313" key="5">
    <source>
        <dbReference type="EMBL" id="QDP13939.1"/>
    </source>
</evidence>
<keyword evidence="3" id="KW-0687">Ribonucleoprotein</keyword>
<gene>
    <name evidence="5" type="primary">rpl32</name>
</gene>
<evidence type="ECO:0000256" key="3">
    <source>
        <dbReference type="ARBA" id="ARBA00023274"/>
    </source>
</evidence>
<dbReference type="RefSeq" id="YP_009684115.1">
    <property type="nucleotide sequence ID" value="NC_044182.1"/>
</dbReference>
<accession>A0A516ICU3</accession>
<dbReference type="GeneID" id="41040267"/>
<dbReference type="AlphaFoldDB" id="A0A516ICU3"/>
<name>A0A516ICU3_9PHAE</name>
<keyword evidence="5" id="KW-0934">Plastid</keyword>
<dbReference type="GO" id="GO:0006412">
    <property type="term" value="P:translation"/>
    <property type="evidence" value="ECO:0007669"/>
    <property type="project" value="InterPro"/>
</dbReference>